<dbReference type="EMBL" id="KY031193">
    <property type="protein sequence ID" value="ATU82944.1"/>
    <property type="molecule type" value="mRNA"/>
</dbReference>
<feature type="signal peptide" evidence="3">
    <location>
        <begin position="1"/>
        <end position="19"/>
    </location>
</feature>
<feature type="domain" description="Single" evidence="4">
    <location>
        <begin position="36"/>
        <end position="107"/>
    </location>
</feature>
<dbReference type="InterPro" id="IPR029277">
    <property type="entry name" value="SVWC_dom"/>
</dbReference>
<keyword evidence="3" id="KW-0732">Signal</keyword>
<dbReference type="Pfam" id="PF15430">
    <property type="entry name" value="SVWC"/>
    <property type="match status" value="1"/>
</dbReference>
<accession>A0A2K8JMP4</accession>
<dbReference type="SMART" id="SM01318">
    <property type="entry name" value="SVWC"/>
    <property type="match status" value="1"/>
</dbReference>
<evidence type="ECO:0000256" key="1">
    <source>
        <dbReference type="ARBA" id="ARBA00004613"/>
    </source>
</evidence>
<dbReference type="GO" id="GO:0005576">
    <property type="term" value="C:extracellular region"/>
    <property type="evidence" value="ECO:0007669"/>
    <property type="project" value="UniProtKB-SubCell"/>
</dbReference>
<reference evidence="5" key="1">
    <citation type="submission" date="2016-10" db="EMBL/GenBank/DDBJ databases">
        <title>The assassin bug Pristhesancus plagipennis produces two different types of venom.</title>
        <authorList>
            <person name="Walker A.A."/>
            <person name="Herzig V."/>
            <person name="Jin J."/>
            <person name="Fry B.G."/>
            <person name="King G.F."/>
        </authorList>
    </citation>
    <scope>NUCLEOTIDE SEQUENCE</scope>
    <source>
        <tissue evidence="5">Venom/labial glands</tissue>
    </source>
</reference>
<evidence type="ECO:0000313" key="5">
    <source>
        <dbReference type="EMBL" id="ATU82944.1"/>
    </source>
</evidence>
<feature type="chain" id="PRO_5014855880" evidence="3">
    <location>
        <begin position="20"/>
        <end position="108"/>
    </location>
</feature>
<dbReference type="AlphaFoldDB" id="A0A2K8JMP4"/>
<name>A0A2K8JMP4_PRIPG</name>
<keyword evidence="2" id="KW-0964">Secreted</keyword>
<evidence type="ECO:0000256" key="3">
    <source>
        <dbReference type="SAM" id="SignalP"/>
    </source>
</evidence>
<sequence length="108" mass="12066">MWSRIFCILSLCFVSIGQCAVFYESIKIPPGEPLVCKAGDLPLSITVGESMKHPEYCLEYSCSHGRKKNELLLTGTTCGTIKTPPNCTLNYPIEDKYPECCHFELICP</sequence>
<proteinExistence type="evidence at transcript level"/>
<protein>
    <submittedName>
        <fullName evidence="5">Secreted Single domain von Willebrand protein</fullName>
    </submittedName>
</protein>
<evidence type="ECO:0000256" key="2">
    <source>
        <dbReference type="ARBA" id="ARBA00022525"/>
    </source>
</evidence>
<comment type="subcellular location">
    <subcellularLocation>
        <location evidence="1">Secreted</location>
    </subcellularLocation>
</comment>
<organism evidence="5">
    <name type="scientific">Pristhesancus plagipennis</name>
    <name type="common">Common assassin bug</name>
    <dbReference type="NCBI Taxonomy" id="1955184"/>
    <lineage>
        <taxon>Eukaryota</taxon>
        <taxon>Metazoa</taxon>
        <taxon>Ecdysozoa</taxon>
        <taxon>Arthropoda</taxon>
        <taxon>Hexapoda</taxon>
        <taxon>Insecta</taxon>
        <taxon>Pterygota</taxon>
        <taxon>Neoptera</taxon>
        <taxon>Paraneoptera</taxon>
        <taxon>Hemiptera</taxon>
        <taxon>Heteroptera</taxon>
        <taxon>Panheteroptera</taxon>
        <taxon>Cimicomorpha</taxon>
        <taxon>Reduviidae</taxon>
        <taxon>Harpactorinae</taxon>
        <taxon>Harpactorini</taxon>
        <taxon>Pristhesancus</taxon>
    </lineage>
</organism>
<evidence type="ECO:0000259" key="4">
    <source>
        <dbReference type="SMART" id="SM01318"/>
    </source>
</evidence>